<keyword evidence="2" id="KW-1185">Reference proteome</keyword>
<organism evidence="1 2">
    <name type="scientific">Neobacillus notoginsengisoli</name>
    <dbReference type="NCBI Taxonomy" id="1578198"/>
    <lineage>
        <taxon>Bacteria</taxon>
        <taxon>Bacillati</taxon>
        <taxon>Bacillota</taxon>
        <taxon>Bacilli</taxon>
        <taxon>Bacillales</taxon>
        <taxon>Bacillaceae</taxon>
        <taxon>Neobacillus</taxon>
    </lineage>
</organism>
<proteinExistence type="predicted"/>
<name>A0A417YPX0_9BACI</name>
<evidence type="ECO:0000313" key="2">
    <source>
        <dbReference type="Proteomes" id="UP000284416"/>
    </source>
</evidence>
<gene>
    <name evidence="1" type="ORF">D1B31_18135</name>
</gene>
<dbReference type="OrthoDB" id="1955129at2"/>
<dbReference type="Proteomes" id="UP000284416">
    <property type="component" value="Unassembled WGS sequence"/>
</dbReference>
<dbReference type="RefSeq" id="WP_118923054.1">
    <property type="nucleotide sequence ID" value="NZ_QWEG01000012.1"/>
</dbReference>
<comment type="caution">
    <text evidence="1">The sequence shown here is derived from an EMBL/GenBank/DDBJ whole genome shotgun (WGS) entry which is preliminary data.</text>
</comment>
<accession>A0A417YPX0</accession>
<dbReference type="EMBL" id="QWEG01000012">
    <property type="protein sequence ID" value="RHW36008.1"/>
    <property type="molecule type" value="Genomic_DNA"/>
</dbReference>
<reference evidence="1 2" key="1">
    <citation type="journal article" date="2017" name="Int. J. Syst. Evol. Microbiol.">
        <title>Bacillus notoginsengisoli sp. nov., a novel bacterium isolated from the rhizosphere of Panax notoginseng.</title>
        <authorList>
            <person name="Zhang M.Y."/>
            <person name="Cheng J."/>
            <person name="Cai Y."/>
            <person name="Zhang T.Y."/>
            <person name="Wu Y.Y."/>
            <person name="Manikprabhu D."/>
            <person name="Li W.J."/>
            <person name="Zhang Y.X."/>
        </authorList>
    </citation>
    <scope>NUCLEOTIDE SEQUENCE [LARGE SCALE GENOMIC DNA]</scope>
    <source>
        <strain evidence="1 2">JCM 30743</strain>
    </source>
</reference>
<evidence type="ECO:0008006" key="3">
    <source>
        <dbReference type="Google" id="ProtNLM"/>
    </source>
</evidence>
<protein>
    <recommendedName>
        <fullName evidence="3">Lipoprotein</fullName>
    </recommendedName>
</protein>
<dbReference type="AlphaFoldDB" id="A0A417YPX0"/>
<sequence length="158" mass="18420">MNKYIPFLIILLLFTGCSKNQGEPYSLSDKDRENINSYLELNFFNPRLKNGKIISVFDVLGSNKNQNEIYVWILIEEVYIEGGQVKRTTGLSQPLVIKVEEENGEIIVKGNKSPRDGEKFNSDINNLFPVKIREIISTYNKEHLEKQLEDKIKMRYQF</sequence>
<dbReference type="PROSITE" id="PS51257">
    <property type="entry name" value="PROKAR_LIPOPROTEIN"/>
    <property type="match status" value="1"/>
</dbReference>
<evidence type="ECO:0000313" key="1">
    <source>
        <dbReference type="EMBL" id="RHW36008.1"/>
    </source>
</evidence>